<sequence>MYKKLGKITFPRVCDTCGSASCAVFCPIHSTFMCLSCDIIVHMKSQHKRMNVCDACVRQPAEFYCSADVAFLCSSCDQEIHSVNPLASRHERVSVLTIGEENHCVHDDDVAEAASWLVLNPEKNDDCEGLVLKVDDDDGLCDVDYYDVQMQHQQVPRFELGLEFDSSKSAYDYGSLSQSVSISSTDVNSVPKSTISEVSVSDSINPPMGTTLDLINSGPNILMPSSYLTYREARVLRYKEKKKARKFEKKIRYASRKAYAEIRPRIKGRFAKRNNVEAEMDHVLSSTLITKAEYGVVPSF</sequence>
<dbReference type="AlphaFoldDB" id="A0AAN9NXG1"/>
<comment type="subcellular location">
    <subcellularLocation>
        <location evidence="1 8">Nucleus</location>
    </subcellularLocation>
</comment>
<organism evidence="11 12">
    <name type="scientific">Psophocarpus tetragonolobus</name>
    <name type="common">Winged bean</name>
    <name type="synonym">Dolichos tetragonolobus</name>
    <dbReference type="NCBI Taxonomy" id="3891"/>
    <lineage>
        <taxon>Eukaryota</taxon>
        <taxon>Viridiplantae</taxon>
        <taxon>Streptophyta</taxon>
        <taxon>Embryophyta</taxon>
        <taxon>Tracheophyta</taxon>
        <taxon>Spermatophyta</taxon>
        <taxon>Magnoliopsida</taxon>
        <taxon>eudicotyledons</taxon>
        <taxon>Gunneridae</taxon>
        <taxon>Pentapetalae</taxon>
        <taxon>rosids</taxon>
        <taxon>fabids</taxon>
        <taxon>Fabales</taxon>
        <taxon>Fabaceae</taxon>
        <taxon>Papilionoideae</taxon>
        <taxon>50 kb inversion clade</taxon>
        <taxon>NPAAA clade</taxon>
        <taxon>indigoferoid/millettioid clade</taxon>
        <taxon>Phaseoleae</taxon>
        <taxon>Psophocarpus</taxon>
    </lineage>
</organism>
<evidence type="ECO:0000256" key="4">
    <source>
        <dbReference type="ARBA" id="ARBA00022771"/>
    </source>
</evidence>
<dbReference type="Pfam" id="PF06203">
    <property type="entry name" value="CCT"/>
    <property type="match status" value="1"/>
</dbReference>
<dbReference type="InterPro" id="IPR010402">
    <property type="entry name" value="CCT_domain"/>
</dbReference>
<dbReference type="InterPro" id="IPR000315">
    <property type="entry name" value="Znf_B-box"/>
</dbReference>
<dbReference type="SMART" id="SM00336">
    <property type="entry name" value="BBOX"/>
    <property type="match status" value="2"/>
</dbReference>
<keyword evidence="3" id="KW-0479">Metal-binding</keyword>
<comment type="caution">
    <text evidence="11">The sequence shown here is derived from an EMBL/GenBank/DDBJ whole genome shotgun (WGS) entry which is preliminary data.</text>
</comment>
<evidence type="ECO:0000313" key="11">
    <source>
        <dbReference type="EMBL" id="KAK7381165.1"/>
    </source>
</evidence>
<dbReference type="GO" id="GO:0005634">
    <property type="term" value="C:nucleus"/>
    <property type="evidence" value="ECO:0007669"/>
    <property type="project" value="UniProtKB-SubCell"/>
</dbReference>
<evidence type="ECO:0000256" key="6">
    <source>
        <dbReference type="ARBA" id="ARBA00023242"/>
    </source>
</evidence>
<dbReference type="GO" id="GO:2000028">
    <property type="term" value="P:regulation of photoperiodism, flowering"/>
    <property type="evidence" value="ECO:0007669"/>
    <property type="project" value="TreeGrafter"/>
</dbReference>
<evidence type="ECO:0000256" key="8">
    <source>
        <dbReference type="PROSITE-ProRule" id="PRU00357"/>
    </source>
</evidence>
<evidence type="ECO:0000259" key="9">
    <source>
        <dbReference type="PROSITE" id="PS50119"/>
    </source>
</evidence>
<gene>
    <name evidence="11" type="ORF">VNO78_33692</name>
</gene>
<evidence type="ECO:0000256" key="3">
    <source>
        <dbReference type="ARBA" id="ARBA00022723"/>
    </source>
</evidence>
<dbReference type="PANTHER" id="PTHR31319:SF39">
    <property type="entry name" value="ZINC FINGER PROTEIN CONSTANS-LIKE 1"/>
    <property type="match status" value="1"/>
</dbReference>
<keyword evidence="5" id="KW-0862">Zinc</keyword>
<dbReference type="GO" id="GO:0003700">
    <property type="term" value="F:DNA-binding transcription factor activity"/>
    <property type="evidence" value="ECO:0007669"/>
    <property type="project" value="TreeGrafter"/>
</dbReference>
<evidence type="ECO:0000256" key="5">
    <source>
        <dbReference type="ARBA" id="ARBA00022833"/>
    </source>
</evidence>
<keyword evidence="12" id="KW-1185">Reference proteome</keyword>
<dbReference type="GO" id="GO:0009909">
    <property type="term" value="P:regulation of flower development"/>
    <property type="evidence" value="ECO:0007669"/>
    <property type="project" value="InterPro"/>
</dbReference>
<dbReference type="EMBL" id="JAYMYS010000009">
    <property type="protein sequence ID" value="KAK7381165.1"/>
    <property type="molecule type" value="Genomic_DNA"/>
</dbReference>
<keyword evidence="4 7" id="KW-0863">Zinc-finger</keyword>
<feature type="domain" description="B box-type" evidence="9">
    <location>
        <begin position="48"/>
        <end position="95"/>
    </location>
</feature>
<evidence type="ECO:0000256" key="2">
    <source>
        <dbReference type="ARBA" id="ARBA00010024"/>
    </source>
</evidence>
<proteinExistence type="inferred from homology"/>
<protein>
    <recommendedName>
        <fullName evidence="13">CONSTANS-like protein</fullName>
    </recommendedName>
</protein>
<feature type="domain" description="B box-type" evidence="9">
    <location>
        <begin position="9"/>
        <end position="52"/>
    </location>
</feature>
<dbReference type="InterPro" id="IPR045281">
    <property type="entry name" value="CONSTANS-like"/>
</dbReference>
<dbReference type="InterPro" id="IPR049808">
    <property type="entry name" value="CONSTANS-like_Bbox1"/>
</dbReference>
<dbReference type="PROSITE" id="PS50119">
    <property type="entry name" value="ZF_BBOX"/>
    <property type="match status" value="2"/>
</dbReference>
<accession>A0AAN9NXG1</accession>
<evidence type="ECO:0008006" key="13">
    <source>
        <dbReference type="Google" id="ProtNLM"/>
    </source>
</evidence>
<dbReference type="Proteomes" id="UP001386955">
    <property type="component" value="Unassembled WGS sequence"/>
</dbReference>
<evidence type="ECO:0000313" key="12">
    <source>
        <dbReference type="Proteomes" id="UP001386955"/>
    </source>
</evidence>
<dbReference type="CDD" id="cd19821">
    <property type="entry name" value="Bbox1_BBX-like"/>
    <property type="match status" value="1"/>
</dbReference>
<dbReference type="PANTHER" id="PTHR31319">
    <property type="entry name" value="ZINC FINGER PROTEIN CONSTANS-LIKE 4"/>
    <property type="match status" value="1"/>
</dbReference>
<evidence type="ECO:0000256" key="7">
    <source>
        <dbReference type="PROSITE-ProRule" id="PRU00024"/>
    </source>
</evidence>
<evidence type="ECO:0000256" key="1">
    <source>
        <dbReference type="ARBA" id="ARBA00004123"/>
    </source>
</evidence>
<feature type="domain" description="CCT" evidence="10">
    <location>
        <begin position="231"/>
        <end position="273"/>
    </location>
</feature>
<dbReference type="PROSITE" id="PS51017">
    <property type="entry name" value="CCT"/>
    <property type="match status" value="1"/>
</dbReference>
<dbReference type="Pfam" id="PF00643">
    <property type="entry name" value="zf-B_box"/>
    <property type="match status" value="1"/>
</dbReference>
<dbReference type="GO" id="GO:0008270">
    <property type="term" value="F:zinc ion binding"/>
    <property type="evidence" value="ECO:0007669"/>
    <property type="project" value="UniProtKB-KW"/>
</dbReference>
<comment type="similarity">
    <text evidence="2">Belongs to the CONSTANS family.</text>
</comment>
<name>A0AAN9NXG1_PSOTE</name>
<reference evidence="11 12" key="1">
    <citation type="submission" date="2024-01" db="EMBL/GenBank/DDBJ databases">
        <title>The genomes of 5 underutilized Papilionoideae crops provide insights into root nodulation and disease resistanc.</title>
        <authorList>
            <person name="Jiang F."/>
        </authorList>
    </citation>
    <scope>NUCLEOTIDE SEQUENCE [LARGE SCALE GENOMIC DNA]</scope>
    <source>
        <strain evidence="11">DUOXIRENSHENG_FW03</strain>
        <tissue evidence="11">Leaves</tissue>
    </source>
</reference>
<evidence type="ECO:0000259" key="10">
    <source>
        <dbReference type="PROSITE" id="PS51017"/>
    </source>
</evidence>
<keyword evidence="6 8" id="KW-0539">Nucleus</keyword>